<dbReference type="Pfam" id="PF13424">
    <property type="entry name" value="TPR_12"/>
    <property type="match status" value="1"/>
</dbReference>
<dbReference type="PROSITE" id="PS50005">
    <property type="entry name" value="TPR"/>
    <property type="match status" value="1"/>
</dbReference>
<evidence type="ECO:0000256" key="3">
    <source>
        <dbReference type="ARBA" id="ARBA00022737"/>
    </source>
</evidence>
<dbReference type="Proteomes" id="UP001059844">
    <property type="component" value="Chromosome"/>
</dbReference>
<keyword evidence="8" id="KW-0472">Membrane</keyword>
<reference evidence="9" key="1">
    <citation type="submission" date="2022-07" db="EMBL/GenBank/DDBJ databases">
        <title>Isolation, identification, and degradation of a PFOSA degrading strain from sewage treatment plant.</title>
        <authorList>
            <person name="Zhang L."/>
            <person name="Huo Y."/>
        </authorList>
    </citation>
    <scope>NUCLEOTIDE SEQUENCE</scope>
    <source>
        <strain evidence="9">C1</strain>
    </source>
</reference>
<dbReference type="Gene3D" id="1.25.40.10">
    <property type="entry name" value="Tetratricopeptide repeat domain"/>
    <property type="match status" value="2"/>
</dbReference>
<evidence type="ECO:0000256" key="7">
    <source>
        <dbReference type="SAM" id="Coils"/>
    </source>
</evidence>
<dbReference type="EMBL" id="CP101751">
    <property type="protein sequence ID" value="UUC44317.1"/>
    <property type="molecule type" value="Genomic_DNA"/>
</dbReference>
<dbReference type="InterPro" id="IPR011990">
    <property type="entry name" value="TPR-like_helical_dom_sf"/>
</dbReference>
<dbReference type="SMART" id="SM00028">
    <property type="entry name" value="TPR"/>
    <property type="match status" value="4"/>
</dbReference>
<accession>A0ABY5IQ33</accession>
<dbReference type="InterPro" id="IPR019734">
    <property type="entry name" value="TPR_rpt"/>
</dbReference>
<dbReference type="InterPro" id="IPR051476">
    <property type="entry name" value="Bac_ResReg_Asp_Phosphatase"/>
</dbReference>
<keyword evidence="8" id="KW-0812">Transmembrane</keyword>
<evidence type="ECO:0000256" key="8">
    <source>
        <dbReference type="SAM" id="Phobius"/>
    </source>
</evidence>
<protein>
    <submittedName>
        <fullName evidence="9">Tetratricopeptide repeat protein</fullName>
    </submittedName>
</protein>
<dbReference type="PANTHER" id="PTHR46630">
    <property type="entry name" value="TETRATRICOPEPTIDE REPEAT PROTEIN 29"/>
    <property type="match status" value="1"/>
</dbReference>
<sequence>MLTENTVYGQSAQNLDSIIRVSIREMYGNPDKVIAAGREVVSKAGNDVNIKIRGYKLISDGYSSKRDYEKSLEYVIKANQLLPKCQDELLKIQMINKAGIQYHQLKIYDKAIQSLDEAEQLCFEYPVRDSVRVSLGLNYLVRGFIYKEKLNCDIAITFFDRGIAEINQSKAAGNNASKISIAKYNKGNCYILMSDNEAAIKSFKESGDLAKAVNAYSLQGFALKGLAQVYTLEGKYTEAIATLKEALKISGNVEDLILNQEIYKGLSENYLAVNEWKHYKEYRTQYLQTQLKIKERERKSISDSLNEAEKEEEFKLKNDIPKFIYGCIGLFLISVLILFFFFLSVKKSKKKIEKLENVIQSLQNEKPLRESK</sequence>
<evidence type="ECO:0000313" key="9">
    <source>
        <dbReference type="EMBL" id="UUC44317.1"/>
    </source>
</evidence>
<comment type="subcellular location">
    <subcellularLocation>
        <location evidence="1">Cytoplasm</location>
    </subcellularLocation>
</comment>
<dbReference type="SUPFAM" id="SSF48452">
    <property type="entry name" value="TPR-like"/>
    <property type="match status" value="1"/>
</dbReference>
<keyword evidence="8" id="KW-1133">Transmembrane helix</keyword>
<name>A0ABY5IQ33_9FLAO</name>
<evidence type="ECO:0000256" key="6">
    <source>
        <dbReference type="PROSITE-ProRule" id="PRU00339"/>
    </source>
</evidence>
<gene>
    <name evidence="9" type="ORF">NOX80_11810</name>
</gene>
<proteinExistence type="inferred from homology"/>
<dbReference type="PANTHER" id="PTHR46630:SF1">
    <property type="entry name" value="TETRATRICOPEPTIDE REPEAT PROTEIN 29"/>
    <property type="match status" value="1"/>
</dbReference>
<dbReference type="RefSeq" id="WP_256549992.1">
    <property type="nucleotide sequence ID" value="NZ_CP101751.1"/>
</dbReference>
<evidence type="ECO:0000256" key="1">
    <source>
        <dbReference type="ARBA" id="ARBA00004496"/>
    </source>
</evidence>
<feature type="transmembrane region" description="Helical" evidence="8">
    <location>
        <begin position="323"/>
        <end position="345"/>
    </location>
</feature>
<evidence type="ECO:0000256" key="2">
    <source>
        <dbReference type="ARBA" id="ARBA00022490"/>
    </source>
</evidence>
<feature type="coiled-coil region" evidence="7">
    <location>
        <begin position="345"/>
        <end position="372"/>
    </location>
</feature>
<evidence type="ECO:0000256" key="4">
    <source>
        <dbReference type="ARBA" id="ARBA00022803"/>
    </source>
</evidence>
<keyword evidence="10" id="KW-1185">Reference proteome</keyword>
<organism evidence="9 10">
    <name type="scientific">Flavobacterium cerinum</name>
    <dbReference type="NCBI Taxonomy" id="2502784"/>
    <lineage>
        <taxon>Bacteria</taxon>
        <taxon>Pseudomonadati</taxon>
        <taxon>Bacteroidota</taxon>
        <taxon>Flavobacteriia</taxon>
        <taxon>Flavobacteriales</taxon>
        <taxon>Flavobacteriaceae</taxon>
        <taxon>Flavobacterium</taxon>
    </lineage>
</organism>
<keyword evidence="2" id="KW-0963">Cytoplasm</keyword>
<evidence type="ECO:0000256" key="5">
    <source>
        <dbReference type="ARBA" id="ARBA00038253"/>
    </source>
</evidence>
<keyword evidence="7" id="KW-0175">Coiled coil</keyword>
<feature type="repeat" description="TPR" evidence="6">
    <location>
        <begin position="220"/>
        <end position="253"/>
    </location>
</feature>
<keyword evidence="4 6" id="KW-0802">TPR repeat</keyword>
<comment type="similarity">
    <text evidence="5">Belongs to the Rap family.</text>
</comment>
<evidence type="ECO:0000313" key="10">
    <source>
        <dbReference type="Proteomes" id="UP001059844"/>
    </source>
</evidence>
<keyword evidence="3" id="KW-0677">Repeat</keyword>